<proteinExistence type="inferred from homology"/>
<evidence type="ECO:0000313" key="11">
    <source>
        <dbReference type="EMBL" id="PVX51009.1"/>
    </source>
</evidence>
<feature type="compositionally biased region" description="Polar residues" evidence="8">
    <location>
        <begin position="221"/>
        <end position="231"/>
    </location>
</feature>
<comment type="subcellular location">
    <subcellularLocation>
        <location evidence="1">Membrane</location>
        <topology evidence="1">Multi-pass membrane protein</topology>
    </subcellularLocation>
</comment>
<dbReference type="Gene3D" id="1.20.1540.10">
    <property type="entry name" value="Rhomboid-like"/>
    <property type="match status" value="1"/>
</dbReference>
<gene>
    <name evidence="11" type="ORF">C7377_1341</name>
</gene>
<dbReference type="InterPro" id="IPR035952">
    <property type="entry name" value="Rhomboid-like_sf"/>
</dbReference>
<dbReference type="GO" id="GO:0006508">
    <property type="term" value="P:proteolysis"/>
    <property type="evidence" value="ECO:0007669"/>
    <property type="project" value="UniProtKB-KW"/>
</dbReference>
<keyword evidence="5" id="KW-0378">Hydrolase</keyword>
<dbReference type="EMBL" id="QENZ01000004">
    <property type="protein sequence ID" value="PVX51009.1"/>
    <property type="molecule type" value="Genomic_DNA"/>
</dbReference>
<evidence type="ECO:0000256" key="8">
    <source>
        <dbReference type="SAM" id="MobiDB-lite"/>
    </source>
</evidence>
<dbReference type="OrthoDB" id="465874at2"/>
<feature type="transmembrane region" description="Helical" evidence="9">
    <location>
        <begin position="92"/>
        <end position="108"/>
    </location>
</feature>
<dbReference type="InterPro" id="IPR022764">
    <property type="entry name" value="Peptidase_S54_rhomboid_dom"/>
</dbReference>
<feature type="transmembrane region" description="Helical" evidence="9">
    <location>
        <begin position="12"/>
        <end position="30"/>
    </location>
</feature>
<comment type="similarity">
    <text evidence="2">Belongs to the peptidase S54 family.</text>
</comment>
<feature type="domain" description="Peptidase S54 rhomboid" evidence="10">
    <location>
        <begin position="50"/>
        <end position="183"/>
    </location>
</feature>
<evidence type="ECO:0000256" key="3">
    <source>
        <dbReference type="ARBA" id="ARBA00022670"/>
    </source>
</evidence>
<protein>
    <submittedName>
        <fullName evidence="11">Membrane associated rhomboid family serine protease</fullName>
    </submittedName>
</protein>
<dbReference type="AlphaFoldDB" id="A0A7L4URQ7"/>
<feature type="transmembrane region" description="Helical" evidence="9">
    <location>
        <begin position="114"/>
        <end position="132"/>
    </location>
</feature>
<dbReference type="PANTHER" id="PTHR43066">
    <property type="entry name" value="RHOMBOID-RELATED PROTEIN"/>
    <property type="match status" value="1"/>
</dbReference>
<evidence type="ECO:0000256" key="7">
    <source>
        <dbReference type="ARBA" id="ARBA00023136"/>
    </source>
</evidence>
<dbReference type="Pfam" id="PF01694">
    <property type="entry name" value="Rhomboid"/>
    <property type="match status" value="1"/>
</dbReference>
<evidence type="ECO:0000256" key="6">
    <source>
        <dbReference type="ARBA" id="ARBA00022989"/>
    </source>
</evidence>
<keyword evidence="3 11" id="KW-0645">Protease</keyword>
<organism evidence="11 12">
    <name type="scientific">Balneicella halophila</name>
    <dbReference type="NCBI Taxonomy" id="1537566"/>
    <lineage>
        <taxon>Bacteria</taxon>
        <taxon>Pseudomonadati</taxon>
        <taxon>Bacteroidota</taxon>
        <taxon>Bacteroidia</taxon>
        <taxon>Bacteroidales</taxon>
        <taxon>Balneicellaceae</taxon>
        <taxon>Balneicella</taxon>
    </lineage>
</organism>
<dbReference type="GO" id="GO:0016020">
    <property type="term" value="C:membrane"/>
    <property type="evidence" value="ECO:0007669"/>
    <property type="project" value="UniProtKB-SubCell"/>
</dbReference>
<feature type="compositionally biased region" description="Acidic residues" evidence="8">
    <location>
        <begin position="195"/>
        <end position="205"/>
    </location>
</feature>
<evidence type="ECO:0000256" key="9">
    <source>
        <dbReference type="SAM" id="Phobius"/>
    </source>
</evidence>
<dbReference type="SUPFAM" id="SSF144091">
    <property type="entry name" value="Rhomboid-like"/>
    <property type="match status" value="1"/>
</dbReference>
<accession>A0A7L4URQ7</accession>
<evidence type="ECO:0000256" key="1">
    <source>
        <dbReference type="ARBA" id="ARBA00004141"/>
    </source>
</evidence>
<dbReference type="Proteomes" id="UP000251835">
    <property type="component" value="Unassembled WGS sequence"/>
</dbReference>
<feature type="transmembrane region" description="Helical" evidence="9">
    <location>
        <begin position="164"/>
        <end position="183"/>
    </location>
</feature>
<evidence type="ECO:0000256" key="5">
    <source>
        <dbReference type="ARBA" id="ARBA00022801"/>
    </source>
</evidence>
<feature type="region of interest" description="Disordered" evidence="8">
    <location>
        <begin position="192"/>
        <end position="231"/>
    </location>
</feature>
<keyword evidence="6 9" id="KW-1133">Transmembrane helix</keyword>
<evidence type="ECO:0000313" key="12">
    <source>
        <dbReference type="Proteomes" id="UP000251835"/>
    </source>
</evidence>
<keyword evidence="7 9" id="KW-0472">Membrane</keyword>
<evidence type="ECO:0000256" key="4">
    <source>
        <dbReference type="ARBA" id="ARBA00022692"/>
    </source>
</evidence>
<keyword evidence="4 9" id="KW-0812">Transmembrane</keyword>
<dbReference type="GO" id="GO:0004252">
    <property type="term" value="F:serine-type endopeptidase activity"/>
    <property type="evidence" value="ECO:0007669"/>
    <property type="project" value="InterPro"/>
</dbReference>
<feature type="transmembrane region" description="Helical" evidence="9">
    <location>
        <begin position="139"/>
        <end position="158"/>
    </location>
</feature>
<evidence type="ECO:0000259" key="10">
    <source>
        <dbReference type="Pfam" id="PF01694"/>
    </source>
</evidence>
<dbReference type="RefSeq" id="WP_116496554.1">
    <property type="nucleotide sequence ID" value="NZ_QENZ01000004.1"/>
</dbReference>
<sequence length="231" mass="26518">MDAIEFNKKLRLSIFIPLLLTLTMWFVKVYEWLFDDSLVSFGIMPRKVEHLYGILFSPIIHSDWSHLWANTIPFFVLSTSLFFFYRTIATKTFLIMYIGSGFLLWCIGRESYHIGMSGIIYALATFLMVSGLIKKNYRLTALALIVVFLYGSLFWGLFPIEKQVSWEGHISGALIGLVLAVIFKNKGPQPPVILSEDDEDDETIPEEIWNAENIQKENPEDTTPTNQDATF</sequence>
<comment type="caution">
    <text evidence="11">The sequence shown here is derived from an EMBL/GenBank/DDBJ whole genome shotgun (WGS) entry which is preliminary data.</text>
</comment>
<keyword evidence="12" id="KW-1185">Reference proteome</keyword>
<dbReference type="PANTHER" id="PTHR43066:SF1">
    <property type="entry name" value="RHOMBOID PROTEIN 2"/>
    <property type="match status" value="1"/>
</dbReference>
<reference evidence="11 12" key="1">
    <citation type="submission" date="2018-05" db="EMBL/GenBank/DDBJ databases">
        <title>Genomic Encyclopedia of Type Strains, Phase IV (KMG-IV): sequencing the most valuable type-strain genomes for metagenomic binning, comparative biology and taxonomic classification.</title>
        <authorList>
            <person name="Goeker M."/>
        </authorList>
    </citation>
    <scope>NUCLEOTIDE SEQUENCE [LARGE SCALE GENOMIC DNA]</scope>
    <source>
        <strain evidence="11 12">DSM 28579</strain>
    </source>
</reference>
<evidence type="ECO:0000256" key="2">
    <source>
        <dbReference type="ARBA" id="ARBA00009045"/>
    </source>
</evidence>
<name>A0A7L4URQ7_BALHA</name>